<dbReference type="EMBL" id="JAVHUY010000007">
    <property type="protein sequence ID" value="MDQ7904646.1"/>
    <property type="molecule type" value="Genomic_DNA"/>
</dbReference>
<dbReference type="InterPro" id="IPR006140">
    <property type="entry name" value="D-isomer_DH_NAD-bd"/>
</dbReference>
<protein>
    <submittedName>
        <fullName evidence="4">NAD(P)-dependent oxidoreductase</fullName>
    </submittedName>
</protein>
<dbReference type="Gene3D" id="3.40.50.720">
    <property type="entry name" value="NAD(P)-binding Rossmann-like Domain"/>
    <property type="match status" value="2"/>
</dbReference>
<organism evidence="4 5">
    <name type="scientific">Phytohabitans maris</name>
    <dbReference type="NCBI Taxonomy" id="3071409"/>
    <lineage>
        <taxon>Bacteria</taxon>
        <taxon>Bacillati</taxon>
        <taxon>Actinomycetota</taxon>
        <taxon>Actinomycetes</taxon>
        <taxon>Micromonosporales</taxon>
        <taxon>Micromonosporaceae</taxon>
    </lineage>
</organism>
<proteinExistence type="predicted"/>
<evidence type="ECO:0000259" key="3">
    <source>
        <dbReference type="Pfam" id="PF02826"/>
    </source>
</evidence>
<dbReference type="InterPro" id="IPR036291">
    <property type="entry name" value="NAD(P)-bd_dom_sf"/>
</dbReference>
<dbReference type="PANTHER" id="PTHR10996">
    <property type="entry name" value="2-HYDROXYACID DEHYDROGENASE-RELATED"/>
    <property type="match status" value="1"/>
</dbReference>
<name>A0ABU0ZC49_9ACTN</name>
<accession>A0ABU0ZC49</accession>
<sequence length="303" mass="32502">MTAIAAYSDEEVADSLAADPGVRAVQRWDFEGSPPASRVDLLVLPPAFPAERLPVLRGLTIGLVQSQAIGFEGVREHLPPGNLFANAASVHEPATAELAVALTLASQRDLPAYVRHAGHRRWEPRRSPGLWGKTVLLVGYGGVNRGVEQRLAPFGVDIVRVALRARGAPRVHAADDLMGLLPTADVVIVCVPLSASTRGLVDAAFLARVKDGALIVNVARGAVADTEAIVREAETGRLRFALDVVEPEPLPEPNALWALPNVLISPHVGSATDAMRPYLRELLRRQVQLIRGGEHPLNIVIRT</sequence>
<keyword evidence="2" id="KW-0520">NAD</keyword>
<keyword evidence="1" id="KW-0560">Oxidoreductase</keyword>
<comment type="caution">
    <text evidence="4">The sequence shown here is derived from an EMBL/GenBank/DDBJ whole genome shotgun (WGS) entry which is preliminary data.</text>
</comment>
<dbReference type="Pfam" id="PF02826">
    <property type="entry name" value="2-Hacid_dh_C"/>
    <property type="match status" value="1"/>
</dbReference>
<dbReference type="SUPFAM" id="SSF51735">
    <property type="entry name" value="NAD(P)-binding Rossmann-fold domains"/>
    <property type="match status" value="1"/>
</dbReference>
<evidence type="ECO:0000256" key="2">
    <source>
        <dbReference type="ARBA" id="ARBA00023027"/>
    </source>
</evidence>
<evidence type="ECO:0000313" key="4">
    <source>
        <dbReference type="EMBL" id="MDQ7904646.1"/>
    </source>
</evidence>
<reference evidence="4 5" key="1">
    <citation type="submission" date="2023-08" db="EMBL/GenBank/DDBJ databases">
        <title>Phytohabitans sansha sp. nov., isolated from marine sediment.</title>
        <authorList>
            <person name="Zhao Y."/>
            <person name="Yi K."/>
        </authorList>
    </citation>
    <scope>NUCLEOTIDE SEQUENCE [LARGE SCALE GENOMIC DNA]</scope>
    <source>
        <strain evidence="4 5">ZYX-F-186</strain>
    </source>
</reference>
<keyword evidence="5" id="KW-1185">Reference proteome</keyword>
<evidence type="ECO:0000313" key="5">
    <source>
        <dbReference type="Proteomes" id="UP001230908"/>
    </source>
</evidence>
<evidence type="ECO:0000256" key="1">
    <source>
        <dbReference type="ARBA" id="ARBA00023002"/>
    </source>
</evidence>
<feature type="domain" description="D-isomer specific 2-hydroxyacid dehydrogenase NAD-binding" evidence="3">
    <location>
        <begin position="100"/>
        <end position="269"/>
    </location>
</feature>
<dbReference type="InterPro" id="IPR050223">
    <property type="entry name" value="D-isomer_2-hydroxyacid_DH"/>
</dbReference>
<gene>
    <name evidence="4" type="ORF">RB614_08935</name>
</gene>
<dbReference type="PANTHER" id="PTHR10996:SF178">
    <property type="entry name" value="2-HYDROXYACID DEHYDROGENASE YGL185C-RELATED"/>
    <property type="match status" value="1"/>
</dbReference>
<dbReference type="RefSeq" id="WP_308711917.1">
    <property type="nucleotide sequence ID" value="NZ_JAVHUY010000007.1"/>
</dbReference>
<dbReference type="Proteomes" id="UP001230908">
    <property type="component" value="Unassembled WGS sequence"/>
</dbReference>